<accession>A0A9N9LJP9</accession>
<proteinExistence type="predicted"/>
<gene>
    <name evidence="1" type="ORF">HYALB_00006337</name>
</gene>
<protein>
    <submittedName>
        <fullName evidence="1">Uncharacterized protein</fullName>
    </submittedName>
</protein>
<evidence type="ECO:0000313" key="2">
    <source>
        <dbReference type="Proteomes" id="UP000701801"/>
    </source>
</evidence>
<reference evidence="1" key="1">
    <citation type="submission" date="2021-07" db="EMBL/GenBank/DDBJ databases">
        <authorList>
            <person name="Durling M."/>
        </authorList>
    </citation>
    <scope>NUCLEOTIDE SEQUENCE</scope>
</reference>
<dbReference type="AlphaFoldDB" id="A0A9N9LJP9"/>
<keyword evidence="2" id="KW-1185">Reference proteome</keyword>
<dbReference type="Proteomes" id="UP000701801">
    <property type="component" value="Unassembled WGS sequence"/>
</dbReference>
<dbReference type="EMBL" id="CAJVRM010000080">
    <property type="protein sequence ID" value="CAG8973792.1"/>
    <property type="molecule type" value="Genomic_DNA"/>
</dbReference>
<sequence>MATMNLEKFATFAEDIRRKIFLFCLLLLPCDGSGGILPFRNLLLALVTGMNSGSQPAFIKSLYNQARDIYYEKYEYYLDTAGKLYWKASLHNFFEKLLQSNARKIGSLTIDVPQCYRCSVKPGGHDRSSSRRTSVFRSSAYRRITGNRRNSGSVLQPCVKHYYITALITALEYYLKKTTSTNLSCLSNLRALTIHCAGSYAPLAVRLINTIAQNSPLLKRVVLIIPLPFKGQRPSRAIMKLNQHHQRLVATINANFVGAELAKSEKVVKVIWRAKPLTKEILVWKAEGLPANGLKLVTEDKLVWEEKYL</sequence>
<dbReference type="OrthoDB" id="10292658at2759"/>
<comment type="caution">
    <text evidence="1">The sequence shown here is derived from an EMBL/GenBank/DDBJ whole genome shotgun (WGS) entry which is preliminary data.</text>
</comment>
<evidence type="ECO:0000313" key="1">
    <source>
        <dbReference type="EMBL" id="CAG8973792.1"/>
    </source>
</evidence>
<organism evidence="1 2">
    <name type="scientific">Hymenoscyphus albidus</name>
    <dbReference type="NCBI Taxonomy" id="595503"/>
    <lineage>
        <taxon>Eukaryota</taxon>
        <taxon>Fungi</taxon>
        <taxon>Dikarya</taxon>
        <taxon>Ascomycota</taxon>
        <taxon>Pezizomycotina</taxon>
        <taxon>Leotiomycetes</taxon>
        <taxon>Helotiales</taxon>
        <taxon>Helotiaceae</taxon>
        <taxon>Hymenoscyphus</taxon>
    </lineage>
</organism>
<name>A0A9N9LJP9_9HELO</name>